<dbReference type="SMART" id="SM00239">
    <property type="entry name" value="C2"/>
    <property type="match status" value="2"/>
</dbReference>
<reference evidence="4 5" key="1">
    <citation type="submission" date="2021-06" db="EMBL/GenBank/DDBJ databases">
        <authorList>
            <person name="Palmer J.M."/>
        </authorList>
    </citation>
    <scope>NUCLEOTIDE SEQUENCE [LARGE SCALE GENOMIC DNA]</scope>
    <source>
        <strain evidence="5">if_2019</strain>
        <tissue evidence="4">Muscle</tissue>
    </source>
</reference>
<dbReference type="PRINTS" id="PR00399">
    <property type="entry name" value="SYNAPTOTAGMN"/>
</dbReference>
<dbReference type="Pfam" id="PF00168">
    <property type="entry name" value="C2"/>
    <property type="match status" value="2"/>
</dbReference>
<evidence type="ECO:0000313" key="5">
    <source>
        <dbReference type="Proteomes" id="UP001482620"/>
    </source>
</evidence>
<feature type="domain" description="C2" evidence="3">
    <location>
        <begin position="160"/>
        <end position="291"/>
    </location>
</feature>
<dbReference type="InterPro" id="IPR001565">
    <property type="entry name" value="Synaptotagmin"/>
</dbReference>
<accession>A0ABV0SV45</accession>
<evidence type="ECO:0000256" key="1">
    <source>
        <dbReference type="ARBA" id="ARBA00022737"/>
    </source>
</evidence>
<dbReference type="SUPFAM" id="SSF49562">
    <property type="entry name" value="C2 domain (Calcium/lipid-binding domain, CaLB)"/>
    <property type="match status" value="2"/>
</dbReference>
<keyword evidence="5" id="KW-1185">Reference proteome</keyword>
<dbReference type="PROSITE" id="PS50004">
    <property type="entry name" value="C2"/>
    <property type="match status" value="2"/>
</dbReference>
<dbReference type="InterPro" id="IPR035892">
    <property type="entry name" value="C2_domain_sf"/>
</dbReference>
<feature type="compositionally biased region" description="Low complexity" evidence="2">
    <location>
        <begin position="121"/>
        <end position="141"/>
    </location>
</feature>
<evidence type="ECO:0000259" key="3">
    <source>
        <dbReference type="PROSITE" id="PS50004"/>
    </source>
</evidence>
<evidence type="ECO:0000313" key="4">
    <source>
        <dbReference type="EMBL" id="MEQ2224490.1"/>
    </source>
</evidence>
<gene>
    <name evidence="4" type="ORF">ILYODFUR_008018</name>
</gene>
<dbReference type="CDD" id="cd04031">
    <property type="entry name" value="C2A_RIM1alpha"/>
    <property type="match status" value="1"/>
</dbReference>
<dbReference type="Gene3D" id="2.60.40.150">
    <property type="entry name" value="C2 domain"/>
    <property type="match status" value="2"/>
</dbReference>
<feature type="region of interest" description="Disordered" evidence="2">
    <location>
        <begin position="121"/>
        <end position="149"/>
    </location>
</feature>
<feature type="compositionally biased region" description="Gly residues" evidence="2">
    <location>
        <begin position="315"/>
        <end position="347"/>
    </location>
</feature>
<feature type="region of interest" description="Disordered" evidence="2">
    <location>
        <begin position="296"/>
        <end position="417"/>
    </location>
</feature>
<dbReference type="Proteomes" id="UP001482620">
    <property type="component" value="Unassembled WGS sequence"/>
</dbReference>
<comment type="caution">
    <text evidence="4">The sequence shown here is derived from an EMBL/GenBank/DDBJ whole genome shotgun (WGS) entry which is preliminary data.</text>
</comment>
<feature type="domain" description="C2" evidence="3">
    <location>
        <begin position="513"/>
        <end position="640"/>
    </location>
</feature>
<dbReference type="InterPro" id="IPR052098">
    <property type="entry name" value="Presynaptic_Scaffold_Bsn/Pclo"/>
</dbReference>
<organism evidence="4 5">
    <name type="scientific">Ilyodon furcidens</name>
    <name type="common">goldbreast splitfin</name>
    <dbReference type="NCBI Taxonomy" id="33524"/>
    <lineage>
        <taxon>Eukaryota</taxon>
        <taxon>Metazoa</taxon>
        <taxon>Chordata</taxon>
        <taxon>Craniata</taxon>
        <taxon>Vertebrata</taxon>
        <taxon>Euteleostomi</taxon>
        <taxon>Actinopterygii</taxon>
        <taxon>Neopterygii</taxon>
        <taxon>Teleostei</taxon>
        <taxon>Neoteleostei</taxon>
        <taxon>Acanthomorphata</taxon>
        <taxon>Ovalentaria</taxon>
        <taxon>Atherinomorphae</taxon>
        <taxon>Cyprinodontiformes</taxon>
        <taxon>Goodeidae</taxon>
        <taxon>Ilyodon</taxon>
    </lineage>
</organism>
<dbReference type="CDD" id="cd00030">
    <property type="entry name" value="C2"/>
    <property type="match status" value="1"/>
</dbReference>
<feature type="compositionally biased region" description="Low complexity" evidence="2">
    <location>
        <begin position="387"/>
        <end position="396"/>
    </location>
</feature>
<dbReference type="EMBL" id="JAHRIQ010012114">
    <property type="protein sequence ID" value="MEQ2224490.1"/>
    <property type="molecule type" value="Genomic_DNA"/>
</dbReference>
<dbReference type="InterPro" id="IPR000008">
    <property type="entry name" value="C2_dom"/>
</dbReference>
<dbReference type="PANTHER" id="PTHR14113:SF6">
    <property type="entry name" value="PROTEIN PICCOLO"/>
    <property type="match status" value="1"/>
</dbReference>
<protein>
    <recommendedName>
        <fullName evidence="3">C2 domain-containing protein</fullName>
    </recommendedName>
</protein>
<proteinExistence type="predicted"/>
<evidence type="ECO:0000256" key="2">
    <source>
        <dbReference type="SAM" id="MobiDB-lite"/>
    </source>
</evidence>
<feature type="compositionally biased region" description="Polar residues" evidence="2">
    <location>
        <begin position="405"/>
        <end position="416"/>
    </location>
</feature>
<dbReference type="InterPro" id="IPR036034">
    <property type="entry name" value="PDZ_sf"/>
</dbReference>
<name>A0ABV0SV45_9TELE</name>
<sequence length="664" mass="72044">MVLRANEAGDDGMQVLEWNGVPLTGKTYEEVQCIMGKPCVEAELCVRLDLNMLSDPEHPQALEHQIQLKAAGGQRSPGVDPNQLAAELQKVSQQQAPGIAGTGPGGLGILSALEHSALFHSGPGSAASSGVPSPGQPASPAINKKQRHKPIEVMKTPHPITGEIQLQINYDRNLGNLIVHVLQARNLAARDNDGYSDPFVKVYLLPGRGQVMVVQNASADNRRRTKYAQKTTNPEWNQTVIYKNIHLEQLKKKTLEVTVWDYDRSSSNDFLGEVLIDLSNTAQLDNTPRWLPLKEQSESIEHSRTHHATQAPPGSGSGQGHGQGHSTGQGHMSGSGQGHGMGQGQAPGQGDLSHDSPKNSVIKSRSHGIFPDPAKDMQMLPLEKSHSSPGSSKSSSDGQLRSHGPSRSQSKSSVTQAHLEDAGIAIAAAEAAVQQSRLQPRPGHRLGDVSGSVVLSAPSLVGDAYSGLDGDEGVGIGVDSAIFQVPRIGNTIPNGTDKNQQITPENEGGKTQVIGEIKVALKKEVKTEGDQLVLEILQCRNITYKFKSPDHLPDLYVKLYVVNVATQKRIIKKKTRVCRHDREPSFNETFRFPLNPTGHSIQLFLVSNGGKFVKKTLIGEAYIWLDKACDHGLSQHHRTDYYNTSIVFKGRLTRKMNSILHMLC</sequence>
<dbReference type="PANTHER" id="PTHR14113">
    <property type="entry name" value="PICCOLO/BASSOON"/>
    <property type="match status" value="1"/>
</dbReference>
<dbReference type="Gene3D" id="2.30.42.10">
    <property type="match status" value="1"/>
</dbReference>
<keyword evidence="1" id="KW-0677">Repeat</keyword>